<accession>A0A6B0USL6</accession>
<evidence type="ECO:0000256" key="1">
    <source>
        <dbReference type="SAM" id="SignalP"/>
    </source>
</evidence>
<sequence>MPIGRLVLIALLQLRKAVVHRLCRRDVGTQTPLCILPPSQVRIVGHPLLGRDGWLARRLRLLLLLQSTGGLVAHCLHLVENPKTLLVGLVVVRVQLPLEAEPAVHTVSIVLRHILIGRPKHRFVSRPVADAATFCL</sequence>
<feature type="chain" id="PRO_5025446418" evidence="1">
    <location>
        <begin position="18"/>
        <end position="136"/>
    </location>
</feature>
<protein>
    <submittedName>
        <fullName evidence="2">Putative secreted protein</fullName>
    </submittedName>
</protein>
<name>A0A6B0USL6_IXORI</name>
<organism evidence="2">
    <name type="scientific">Ixodes ricinus</name>
    <name type="common">Common tick</name>
    <name type="synonym">Acarus ricinus</name>
    <dbReference type="NCBI Taxonomy" id="34613"/>
    <lineage>
        <taxon>Eukaryota</taxon>
        <taxon>Metazoa</taxon>
        <taxon>Ecdysozoa</taxon>
        <taxon>Arthropoda</taxon>
        <taxon>Chelicerata</taxon>
        <taxon>Arachnida</taxon>
        <taxon>Acari</taxon>
        <taxon>Parasitiformes</taxon>
        <taxon>Ixodida</taxon>
        <taxon>Ixodoidea</taxon>
        <taxon>Ixodidae</taxon>
        <taxon>Ixodinae</taxon>
        <taxon>Ixodes</taxon>
    </lineage>
</organism>
<feature type="signal peptide" evidence="1">
    <location>
        <begin position="1"/>
        <end position="17"/>
    </location>
</feature>
<dbReference type="AlphaFoldDB" id="A0A6B0USL6"/>
<proteinExistence type="predicted"/>
<keyword evidence="1" id="KW-0732">Signal</keyword>
<dbReference type="EMBL" id="GIFC01010622">
    <property type="protein sequence ID" value="MXU92705.1"/>
    <property type="molecule type" value="Transcribed_RNA"/>
</dbReference>
<reference evidence="2" key="1">
    <citation type="submission" date="2019-12" db="EMBL/GenBank/DDBJ databases">
        <title>An insight into the sialome of adult female Ixodes ricinus ticks feeding for 6 days.</title>
        <authorList>
            <person name="Perner J."/>
            <person name="Ribeiro J.M.C."/>
        </authorList>
    </citation>
    <scope>NUCLEOTIDE SEQUENCE</scope>
    <source>
        <strain evidence="2">Semi-engorged</strain>
        <tissue evidence="2">Salivary glands</tissue>
    </source>
</reference>
<evidence type="ECO:0000313" key="2">
    <source>
        <dbReference type="EMBL" id="MXU92705.1"/>
    </source>
</evidence>